<evidence type="ECO:0000313" key="1">
    <source>
        <dbReference type="EMBL" id="KAI0040233.1"/>
    </source>
</evidence>
<dbReference type="EMBL" id="MU276215">
    <property type="protein sequence ID" value="KAI0040233.1"/>
    <property type="molecule type" value="Genomic_DNA"/>
</dbReference>
<organism evidence="1 2">
    <name type="scientific">Auriscalpium vulgare</name>
    <dbReference type="NCBI Taxonomy" id="40419"/>
    <lineage>
        <taxon>Eukaryota</taxon>
        <taxon>Fungi</taxon>
        <taxon>Dikarya</taxon>
        <taxon>Basidiomycota</taxon>
        <taxon>Agaricomycotina</taxon>
        <taxon>Agaricomycetes</taxon>
        <taxon>Russulales</taxon>
        <taxon>Auriscalpiaceae</taxon>
        <taxon>Auriscalpium</taxon>
    </lineage>
</organism>
<gene>
    <name evidence="1" type="ORF">FA95DRAFT_1611958</name>
</gene>
<keyword evidence="2" id="KW-1185">Reference proteome</keyword>
<sequence>MSRRTRQKQAVGDDEEPVEPVTRKSARNRAKTTNAPQKASLAVKKTGAAAPAVGRNNTIDDDDAMDIDDEPALLTKDQKSLKTAIKRARADTASVPKPKAPKKSKKGEPAHVGSHSDATSIAKKNKKASVAADEDVAINDSNGTYNSPQDPQPQDESGTEDEDAAQDDEEGSMAEDVAEQDETFPELTAVGKGGKRRKGTAAARQLQSAVPSFHGPSPAIQAVSDDSDVPIAAAVKHRNPRLIAIVSDSDSDANDASPARTAPRPSTGTRKVGQSNFGGQSKPQQPQEQQSTGGAPRVSVKSKGKTASNGKASQPTKGSKTSSGAATTPAKGKAAEASRASKTGDSQAGRGGASQPAGDVRDAAASARAQSIEALHVEGINICSSEAPSDAEVNKPNEADVDKVSHDRGSSEHGEAPNNTTSTSEHKGPWPAHTNLELSGKKLAGLAKQTPQVHAVITRANTHEIHQVMCWTHAMPVGDFLLDCLRTSLINAADHLEHKDIAARLRAEKPYGTLMSASTRGRMSIFRTNIKRRLAGLDMSDLYEFSKFTTPVAVTVSNLVKADPYLFIFPGDLWDRVYDDTSPYCHAVFVKALRALFLGTKALASFDTPLYVSSIKSGIAASQREVPAAMVAIVAMMITHSLNDWQTGVHIPVDFDSNIYGPIYEAHLTSLKAMKSGNPDGYHKVMHFLYQAGRGLVAERASNPTSLVQPSVNTGINMKDMGANLNLQRGV</sequence>
<proteinExistence type="predicted"/>
<comment type="caution">
    <text evidence="1">The sequence shown here is derived from an EMBL/GenBank/DDBJ whole genome shotgun (WGS) entry which is preliminary data.</text>
</comment>
<name>A0ACB8R899_9AGAM</name>
<evidence type="ECO:0000313" key="2">
    <source>
        <dbReference type="Proteomes" id="UP000814033"/>
    </source>
</evidence>
<protein>
    <submittedName>
        <fullName evidence="1">Uncharacterized protein</fullName>
    </submittedName>
</protein>
<reference evidence="1" key="2">
    <citation type="journal article" date="2022" name="New Phytol.">
        <title>Evolutionary transition to the ectomycorrhizal habit in the genomes of a hyperdiverse lineage of mushroom-forming fungi.</title>
        <authorList>
            <person name="Looney B."/>
            <person name="Miyauchi S."/>
            <person name="Morin E."/>
            <person name="Drula E."/>
            <person name="Courty P.E."/>
            <person name="Kohler A."/>
            <person name="Kuo A."/>
            <person name="LaButti K."/>
            <person name="Pangilinan J."/>
            <person name="Lipzen A."/>
            <person name="Riley R."/>
            <person name="Andreopoulos W."/>
            <person name="He G."/>
            <person name="Johnson J."/>
            <person name="Nolan M."/>
            <person name="Tritt A."/>
            <person name="Barry K.W."/>
            <person name="Grigoriev I.V."/>
            <person name="Nagy L.G."/>
            <person name="Hibbett D."/>
            <person name="Henrissat B."/>
            <person name="Matheny P.B."/>
            <person name="Labbe J."/>
            <person name="Martin F.M."/>
        </authorList>
    </citation>
    <scope>NUCLEOTIDE SEQUENCE</scope>
    <source>
        <strain evidence="1">FP105234-sp</strain>
    </source>
</reference>
<accession>A0ACB8R899</accession>
<dbReference type="Proteomes" id="UP000814033">
    <property type="component" value="Unassembled WGS sequence"/>
</dbReference>
<reference evidence="1" key="1">
    <citation type="submission" date="2021-02" db="EMBL/GenBank/DDBJ databases">
        <authorList>
            <consortium name="DOE Joint Genome Institute"/>
            <person name="Ahrendt S."/>
            <person name="Looney B.P."/>
            <person name="Miyauchi S."/>
            <person name="Morin E."/>
            <person name="Drula E."/>
            <person name="Courty P.E."/>
            <person name="Chicoki N."/>
            <person name="Fauchery L."/>
            <person name="Kohler A."/>
            <person name="Kuo A."/>
            <person name="Labutti K."/>
            <person name="Pangilinan J."/>
            <person name="Lipzen A."/>
            <person name="Riley R."/>
            <person name="Andreopoulos W."/>
            <person name="He G."/>
            <person name="Johnson J."/>
            <person name="Barry K.W."/>
            <person name="Grigoriev I.V."/>
            <person name="Nagy L."/>
            <person name="Hibbett D."/>
            <person name="Henrissat B."/>
            <person name="Matheny P.B."/>
            <person name="Labbe J."/>
            <person name="Martin F."/>
        </authorList>
    </citation>
    <scope>NUCLEOTIDE SEQUENCE</scope>
    <source>
        <strain evidence="1">FP105234-sp</strain>
    </source>
</reference>